<protein>
    <recommendedName>
        <fullName evidence="3">carbonic anhydrase</fullName>
        <ecNumber evidence="3">4.2.1.1</ecNumber>
    </recommendedName>
</protein>
<proteinExistence type="inferred from homology"/>
<keyword evidence="4" id="KW-0479">Metal-binding</keyword>
<evidence type="ECO:0000313" key="9">
    <source>
        <dbReference type="Proteomes" id="UP001143304"/>
    </source>
</evidence>
<sequence>MSALSHLFDNNRKWADGIKADDPDFFESSATGQSPRYLWIGCADSRVPASQVVGLGPGELFVHRNVANMVIETDLNCLTVMRYAIDVLKVRDVLVVGHYGCGGVQAAYENTGNGELDHWLCHIREVQKRHHDELEAIADKGARLQRLCELNVITQVGNVCRTKIVQQAWQGGQSLAVHGLVYNLADGLLKNLNCTAEGATLVSRDLRE</sequence>
<evidence type="ECO:0000256" key="2">
    <source>
        <dbReference type="ARBA" id="ARBA00006217"/>
    </source>
</evidence>
<keyword evidence="5" id="KW-0862">Zinc</keyword>
<evidence type="ECO:0000256" key="1">
    <source>
        <dbReference type="ARBA" id="ARBA00001947"/>
    </source>
</evidence>
<gene>
    <name evidence="8" type="ORF">EYC82_07820</name>
</gene>
<name>A0ABT3T4S1_9GAMM</name>
<dbReference type="PANTHER" id="PTHR11002">
    <property type="entry name" value="CARBONIC ANHYDRASE"/>
    <property type="match status" value="1"/>
</dbReference>
<dbReference type="SMART" id="SM00947">
    <property type="entry name" value="Pro_CA"/>
    <property type="match status" value="1"/>
</dbReference>
<dbReference type="SUPFAM" id="SSF53056">
    <property type="entry name" value="beta-carbonic anhydrase, cab"/>
    <property type="match status" value="1"/>
</dbReference>
<accession>A0ABT3T4S1</accession>
<evidence type="ECO:0000256" key="7">
    <source>
        <dbReference type="ARBA" id="ARBA00048348"/>
    </source>
</evidence>
<reference evidence="8" key="1">
    <citation type="submission" date="2019-02" db="EMBL/GenBank/DDBJ databases">
        <authorList>
            <person name="Li S.-H."/>
        </authorList>
    </citation>
    <scope>NUCLEOTIDE SEQUENCE</scope>
    <source>
        <strain evidence="8">IMCC11814</strain>
    </source>
</reference>
<dbReference type="PROSITE" id="PS00704">
    <property type="entry name" value="PROK_CO2_ANHYDRASE_1"/>
    <property type="match status" value="1"/>
</dbReference>
<comment type="cofactor">
    <cofactor evidence="1">
        <name>Zn(2+)</name>
        <dbReference type="ChEBI" id="CHEBI:29105"/>
    </cofactor>
</comment>
<comment type="catalytic activity">
    <reaction evidence="7">
        <text>hydrogencarbonate + H(+) = CO2 + H2O</text>
        <dbReference type="Rhea" id="RHEA:10748"/>
        <dbReference type="ChEBI" id="CHEBI:15377"/>
        <dbReference type="ChEBI" id="CHEBI:15378"/>
        <dbReference type="ChEBI" id="CHEBI:16526"/>
        <dbReference type="ChEBI" id="CHEBI:17544"/>
        <dbReference type="EC" id="4.2.1.1"/>
    </reaction>
</comment>
<dbReference type="EMBL" id="SHNO01000001">
    <property type="protein sequence ID" value="MCX2977259.1"/>
    <property type="molecule type" value="Genomic_DNA"/>
</dbReference>
<dbReference type="Pfam" id="PF00484">
    <property type="entry name" value="Pro_CA"/>
    <property type="match status" value="1"/>
</dbReference>
<comment type="caution">
    <text evidence="8">The sequence shown here is derived from an EMBL/GenBank/DDBJ whole genome shotgun (WGS) entry which is preliminary data.</text>
</comment>
<dbReference type="RefSeq" id="WP_279248989.1">
    <property type="nucleotide sequence ID" value="NZ_SHNO01000001.1"/>
</dbReference>
<dbReference type="InterPro" id="IPR001765">
    <property type="entry name" value="Carbonic_anhydrase"/>
</dbReference>
<evidence type="ECO:0000256" key="4">
    <source>
        <dbReference type="ARBA" id="ARBA00022723"/>
    </source>
</evidence>
<evidence type="ECO:0000256" key="6">
    <source>
        <dbReference type="ARBA" id="ARBA00023239"/>
    </source>
</evidence>
<comment type="similarity">
    <text evidence="2">Belongs to the beta-class carbonic anhydrase family.</text>
</comment>
<evidence type="ECO:0000256" key="3">
    <source>
        <dbReference type="ARBA" id="ARBA00012925"/>
    </source>
</evidence>
<dbReference type="Proteomes" id="UP001143304">
    <property type="component" value="Unassembled WGS sequence"/>
</dbReference>
<dbReference type="InterPro" id="IPR015892">
    <property type="entry name" value="Carbonic_anhydrase_CS"/>
</dbReference>
<keyword evidence="9" id="KW-1185">Reference proteome</keyword>
<keyword evidence="6" id="KW-0456">Lyase</keyword>
<organism evidence="8 9">
    <name type="scientific">Candidatus Marimicrobium litorale</name>
    <dbReference type="NCBI Taxonomy" id="2518991"/>
    <lineage>
        <taxon>Bacteria</taxon>
        <taxon>Pseudomonadati</taxon>
        <taxon>Pseudomonadota</taxon>
        <taxon>Gammaproteobacteria</taxon>
        <taxon>Cellvibrionales</taxon>
        <taxon>Halieaceae</taxon>
        <taxon>Marimicrobium</taxon>
    </lineage>
</organism>
<dbReference type="InterPro" id="IPR036874">
    <property type="entry name" value="Carbonic_anhydrase_sf"/>
</dbReference>
<dbReference type="EC" id="4.2.1.1" evidence="3"/>
<dbReference type="Gene3D" id="3.40.1050.10">
    <property type="entry name" value="Carbonic anhydrase"/>
    <property type="match status" value="1"/>
</dbReference>
<evidence type="ECO:0000313" key="8">
    <source>
        <dbReference type="EMBL" id="MCX2977259.1"/>
    </source>
</evidence>
<evidence type="ECO:0000256" key="5">
    <source>
        <dbReference type="ARBA" id="ARBA00022833"/>
    </source>
</evidence>
<dbReference type="PANTHER" id="PTHR11002:SF76">
    <property type="entry name" value="CARBONIC ANHYDRASE"/>
    <property type="match status" value="1"/>
</dbReference>
<dbReference type="CDD" id="cd00883">
    <property type="entry name" value="beta_CA_cladeA"/>
    <property type="match status" value="1"/>
</dbReference>